<evidence type="ECO:0000313" key="1">
    <source>
        <dbReference type="EMBL" id="KAE8386206.1"/>
    </source>
</evidence>
<dbReference type="EMBL" id="ML735316">
    <property type="protein sequence ID" value="KAE8386206.1"/>
    <property type="molecule type" value="Genomic_DNA"/>
</dbReference>
<dbReference type="Proteomes" id="UP000326877">
    <property type="component" value="Unassembled WGS sequence"/>
</dbReference>
<sequence>MRKIAMQLLESEIIGKDAPGHEVPTKVLQMAIRESQSAAIGAMITVLAIGVGPFIQQDSYTDKVNIDTPPTTARREAFNEGKAIPGVDPGDVPLTWTGPPTSKMLAALYGSFFSLLDTNDVDTMESYTSVKPDCPTGNCDFQPF</sequence>
<reference evidence="1" key="1">
    <citation type="submission" date="2019-04" db="EMBL/GenBank/DDBJ databases">
        <title>Friends and foes A comparative genomics studyof 23 Aspergillus species from section Flavi.</title>
        <authorList>
            <consortium name="DOE Joint Genome Institute"/>
            <person name="Kjaerbolling I."/>
            <person name="Vesth T."/>
            <person name="Frisvad J.C."/>
            <person name="Nybo J.L."/>
            <person name="Theobald S."/>
            <person name="Kildgaard S."/>
            <person name="Isbrandt T."/>
            <person name="Kuo A."/>
            <person name="Sato A."/>
            <person name="Lyhne E.K."/>
            <person name="Kogle M.E."/>
            <person name="Wiebenga A."/>
            <person name="Kun R.S."/>
            <person name="Lubbers R.J."/>
            <person name="Makela M.R."/>
            <person name="Barry K."/>
            <person name="Chovatia M."/>
            <person name="Clum A."/>
            <person name="Daum C."/>
            <person name="Haridas S."/>
            <person name="He G."/>
            <person name="LaButti K."/>
            <person name="Lipzen A."/>
            <person name="Mondo S."/>
            <person name="Riley R."/>
            <person name="Salamov A."/>
            <person name="Simmons B.A."/>
            <person name="Magnuson J.K."/>
            <person name="Henrissat B."/>
            <person name="Mortensen U.H."/>
            <person name="Larsen T.O."/>
            <person name="Devries R.P."/>
            <person name="Grigoriev I.V."/>
            <person name="Machida M."/>
            <person name="Baker S.E."/>
            <person name="Andersen M.R."/>
        </authorList>
    </citation>
    <scope>NUCLEOTIDE SEQUENCE [LARGE SCALE GENOMIC DNA]</scope>
    <source>
        <strain evidence="1">IBT 14317</strain>
    </source>
</reference>
<name>A0A5N7BWJ9_PETAA</name>
<proteinExistence type="predicted"/>
<dbReference type="OrthoDB" id="5376804at2759"/>
<dbReference type="AlphaFoldDB" id="A0A5N7BWJ9"/>
<protein>
    <submittedName>
        <fullName evidence="1">Uncharacterized protein</fullName>
    </submittedName>
</protein>
<organism evidence="1">
    <name type="scientific">Petromyces alliaceus</name>
    <name type="common">Aspergillus alliaceus</name>
    <dbReference type="NCBI Taxonomy" id="209559"/>
    <lineage>
        <taxon>Eukaryota</taxon>
        <taxon>Fungi</taxon>
        <taxon>Dikarya</taxon>
        <taxon>Ascomycota</taxon>
        <taxon>Pezizomycotina</taxon>
        <taxon>Eurotiomycetes</taxon>
        <taxon>Eurotiomycetidae</taxon>
        <taxon>Eurotiales</taxon>
        <taxon>Aspergillaceae</taxon>
        <taxon>Aspergillus</taxon>
        <taxon>Aspergillus subgen. Circumdati</taxon>
    </lineage>
</organism>
<accession>A0A5N7BWJ9</accession>
<gene>
    <name evidence="1" type="ORF">BDV23DRAFT_187502</name>
</gene>